<dbReference type="EMBL" id="JAYKXP010000026">
    <property type="protein sequence ID" value="KAK7044053.1"/>
    <property type="molecule type" value="Genomic_DNA"/>
</dbReference>
<reference evidence="1 2" key="1">
    <citation type="submission" date="2024-01" db="EMBL/GenBank/DDBJ databases">
        <title>A draft genome for a cacao thread blight-causing isolate of Paramarasmius palmivorus.</title>
        <authorList>
            <person name="Baruah I.K."/>
            <person name="Bukari Y."/>
            <person name="Amoako-Attah I."/>
            <person name="Meinhardt L.W."/>
            <person name="Bailey B.A."/>
            <person name="Cohen S.P."/>
        </authorList>
    </citation>
    <scope>NUCLEOTIDE SEQUENCE [LARGE SCALE GENOMIC DNA]</scope>
    <source>
        <strain evidence="1 2">GH-12</strain>
    </source>
</reference>
<sequence length="203" mass="23443">MQSNSALLPPALTEPQAQRRKYPYKHGRDFYFCILVQGEDFHLEVPAALMCLTSEYFSHLAIAVTAEDEDVAYVEVDVDRFSVEVVWNVLELVYHIDVPDQYLKKLAEPCKSENRCQRRTALNDFLAVLGLACEWRMGHISYVIQHAFIQEQILQEDDIEYGTEEHSSLPLKLTRLSVQLVAKHLNACMLEQGCEDFMEKFIK</sequence>
<name>A0AAW0D132_9AGAR</name>
<accession>A0AAW0D132</accession>
<evidence type="ECO:0008006" key="3">
    <source>
        <dbReference type="Google" id="ProtNLM"/>
    </source>
</evidence>
<evidence type="ECO:0000313" key="2">
    <source>
        <dbReference type="Proteomes" id="UP001383192"/>
    </source>
</evidence>
<gene>
    <name evidence="1" type="ORF">VNI00_007768</name>
</gene>
<protein>
    <recommendedName>
        <fullName evidence="3">BTB domain-containing protein</fullName>
    </recommendedName>
</protein>
<dbReference type="Proteomes" id="UP001383192">
    <property type="component" value="Unassembled WGS sequence"/>
</dbReference>
<comment type="caution">
    <text evidence="1">The sequence shown here is derived from an EMBL/GenBank/DDBJ whole genome shotgun (WGS) entry which is preliminary data.</text>
</comment>
<organism evidence="1 2">
    <name type="scientific">Paramarasmius palmivorus</name>
    <dbReference type="NCBI Taxonomy" id="297713"/>
    <lineage>
        <taxon>Eukaryota</taxon>
        <taxon>Fungi</taxon>
        <taxon>Dikarya</taxon>
        <taxon>Basidiomycota</taxon>
        <taxon>Agaricomycotina</taxon>
        <taxon>Agaricomycetes</taxon>
        <taxon>Agaricomycetidae</taxon>
        <taxon>Agaricales</taxon>
        <taxon>Marasmiineae</taxon>
        <taxon>Marasmiaceae</taxon>
        <taxon>Paramarasmius</taxon>
    </lineage>
</organism>
<evidence type="ECO:0000313" key="1">
    <source>
        <dbReference type="EMBL" id="KAK7044053.1"/>
    </source>
</evidence>
<proteinExistence type="predicted"/>
<dbReference type="AlphaFoldDB" id="A0AAW0D132"/>
<keyword evidence="2" id="KW-1185">Reference proteome</keyword>